<evidence type="ECO:0000313" key="5">
    <source>
        <dbReference type="Proteomes" id="UP001597391"/>
    </source>
</evidence>
<feature type="short sequence motif" description="Histidine triad motif" evidence="2">
    <location>
        <begin position="138"/>
        <end position="142"/>
    </location>
</feature>
<dbReference type="PANTHER" id="PTHR42997:SF1">
    <property type="entry name" value="AP-4-A PHOSPHORYLASE"/>
    <property type="match status" value="1"/>
</dbReference>
<dbReference type="Pfam" id="PF01230">
    <property type="entry name" value="HIT"/>
    <property type="match status" value="1"/>
</dbReference>
<organism evidence="4 5">
    <name type="scientific">Populibacterium corticicola</name>
    <dbReference type="NCBI Taxonomy" id="1812826"/>
    <lineage>
        <taxon>Bacteria</taxon>
        <taxon>Bacillati</taxon>
        <taxon>Actinomycetota</taxon>
        <taxon>Actinomycetes</taxon>
        <taxon>Micrococcales</taxon>
        <taxon>Jonesiaceae</taxon>
        <taxon>Populibacterium</taxon>
    </lineage>
</organism>
<keyword evidence="1" id="KW-0547">Nucleotide-binding</keyword>
<evidence type="ECO:0000256" key="1">
    <source>
        <dbReference type="ARBA" id="ARBA00022741"/>
    </source>
</evidence>
<protein>
    <submittedName>
        <fullName evidence="4">HIT family protein</fullName>
    </submittedName>
</protein>
<dbReference type="InterPro" id="IPR039383">
    <property type="entry name" value="FHIT"/>
</dbReference>
<accession>A0ABW5XDM8</accession>
<sequence length="179" mass="19612">MDGVQESGRYVGEPDGLNRLWTPHRMAYVGGENKPKDSSQDQCPFCVIPSKSDEDGLVVARGDLAYVVLNLYPYNSGHLMIVPFEHVSMYSEISNAVMVEMGELTQRAMHALQRAMSPSGFNIGMNQGEAGGAGIAAHLHQHVVPRWIGDSNFFPIIGQTKAMPALLANTRVQLADVWE</sequence>
<dbReference type="PROSITE" id="PS51084">
    <property type="entry name" value="HIT_2"/>
    <property type="match status" value="1"/>
</dbReference>
<evidence type="ECO:0000259" key="3">
    <source>
        <dbReference type="PROSITE" id="PS51084"/>
    </source>
</evidence>
<dbReference type="EMBL" id="JBHUOP010000001">
    <property type="protein sequence ID" value="MFD2839410.1"/>
    <property type="molecule type" value="Genomic_DNA"/>
</dbReference>
<gene>
    <name evidence="4" type="ORF">ACFSYH_02370</name>
</gene>
<dbReference type="InterPro" id="IPR036265">
    <property type="entry name" value="HIT-like_sf"/>
</dbReference>
<dbReference type="InterPro" id="IPR052908">
    <property type="entry name" value="AP-4-A_phosphorylase"/>
</dbReference>
<dbReference type="PANTHER" id="PTHR42997">
    <property type="entry name" value="HIT FAMILY HYDROLASE"/>
    <property type="match status" value="1"/>
</dbReference>
<comment type="caution">
    <text evidence="4">The sequence shown here is derived from an EMBL/GenBank/DDBJ whole genome shotgun (WGS) entry which is preliminary data.</text>
</comment>
<evidence type="ECO:0000313" key="4">
    <source>
        <dbReference type="EMBL" id="MFD2839410.1"/>
    </source>
</evidence>
<feature type="domain" description="HIT" evidence="3">
    <location>
        <begin position="44"/>
        <end position="153"/>
    </location>
</feature>
<dbReference type="InterPro" id="IPR011146">
    <property type="entry name" value="HIT-like"/>
</dbReference>
<keyword evidence="5" id="KW-1185">Reference proteome</keyword>
<dbReference type="CDD" id="cd01275">
    <property type="entry name" value="FHIT"/>
    <property type="match status" value="1"/>
</dbReference>
<evidence type="ECO:0000256" key="2">
    <source>
        <dbReference type="PROSITE-ProRule" id="PRU00464"/>
    </source>
</evidence>
<dbReference type="RefSeq" id="WP_377464881.1">
    <property type="nucleotide sequence ID" value="NZ_JBHUOP010000001.1"/>
</dbReference>
<dbReference type="Gene3D" id="3.30.428.10">
    <property type="entry name" value="HIT-like"/>
    <property type="match status" value="1"/>
</dbReference>
<proteinExistence type="predicted"/>
<dbReference type="Proteomes" id="UP001597391">
    <property type="component" value="Unassembled WGS sequence"/>
</dbReference>
<dbReference type="SUPFAM" id="SSF54197">
    <property type="entry name" value="HIT-like"/>
    <property type="match status" value="1"/>
</dbReference>
<reference evidence="5" key="1">
    <citation type="journal article" date="2019" name="Int. J. Syst. Evol. Microbiol.">
        <title>The Global Catalogue of Microorganisms (GCM) 10K type strain sequencing project: providing services to taxonomists for standard genome sequencing and annotation.</title>
        <authorList>
            <consortium name="The Broad Institute Genomics Platform"/>
            <consortium name="The Broad Institute Genome Sequencing Center for Infectious Disease"/>
            <person name="Wu L."/>
            <person name="Ma J."/>
        </authorList>
    </citation>
    <scope>NUCLEOTIDE SEQUENCE [LARGE SCALE GENOMIC DNA]</scope>
    <source>
        <strain evidence="5">KCTC 33576</strain>
    </source>
</reference>
<name>A0ABW5XDM8_9MICO</name>